<sequence>MALYTIADLHLACAVDKPMDIFGGKWQNYMEKIKKHWNAIITPEDTVVIGGDLSWGISFAQSKADFDYLHALPGKKILLKGNHDLWWNTVKKMTEFCTQNGYDDVSFLHNNCYVYDDVAICGTRGWFFEEDFQESHDEKIFRRELLRLETSLKAGRDSGAKELYCFLHYPPIYANFRCGEIIDLMKKYGVTRCIYGHLHSDSLRWAVTGLHEGIEFILVSGDYLDFTPVLLKK</sequence>
<dbReference type="EMBL" id="NFKK01000005">
    <property type="protein sequence ID" value="OUP53197.1"/>
    <property type="molecule type" value="Genomic_DNA"/>
</dbReference>
<accession>A0A1Y4L8Y8</accession>
<dbReference type="InterPro" id="IPR029052">
    <property type="entry name" value="Metallo-depent_PP-like"/>
</dbReference>
<dbReference type="GO" id="GO:0016787">
    <property type="term" value="F:hydrolase activity"/>
    <property type="evidence" value="ECO:0007669"/>
    <property type="project" value="InterPro"/>
</dbReference>
<reference evidence="3" key="1">
    <citation type="submission" date="2017-04" db="EMBL/GenBank/DDBJ databases">
        <title>Function of individual gut microbiota members based on whole genome sequencing of pure cultures obtained from chicken caecum.</title>
        <authorList>
            <person name="Medvecky M."/>
            <person name="Cejkova D."/>
            <person name="Polansky O."/>
            <person name="Karasova D."/>
            <person name="Kubasova T."/>
            <person name="Cizek A."/>
            <person name="Rychlik I."/>
        </authorList>
    </citation>
    <scope>NUCLEOTIDE SEQUENCE [LARGE SCALE GENOMIC DNA]</scope>
    <source>
        <strain evidence="3">An180</strain>
    </source>
</reference>
<dbReference type="InterPro" id="IPR051158">
    <property type="entry name" value="Metallophosphoesterase_sf"/>
</dbReference>
<feature type="domain" description="Calcineurin-like phosphoesterase" evidence="1">
    <location>
        <begin position="5"/>
        <end position="200"/>
    </location>
</feature>
<dbReference type="RefSeq" id="WP_087372046.1">
    <property type="nucleotide sequence ID" value="NZ_NFKK01000005.1"/>
</dbReference>
<dbReference type="PANTHER" id="PTHR31302">
    <property type="entry name" value="TRANSMEMBRANE PROTEIN WITH METALLOPHOSPHOESTERASE DOMAIN-RELATED"/>
    <property type="match status" value="1"/>
</dbReference>
<dbReference type="AlphaFoldDB" id="A0A1Y4L8Y8"/>
<dbReference type="InterPro" id="IPR014578">
    <property type="entry name" value="Pesterase_CT488"/>
</dbReference>
<dbReference type="InterPro" id="IPR004843">
    <property type="entry name" value="Calcineurin-like_PHP"/>
</dbReference>
<dbReference type="Pfam" id="PF00149">
    <property type="entry name" value="Metallophos"/>
    <property type="match status" value="1"/>
</dbReference>
<dbReference type="PIRSF" id="PIRSF033094">
    <property type="entry name" value="Pesterase_CT488"/>
    <property type="match status" value="1"/>
</dbReference>
<dbReference type="Proteomes" id="UP000195897">
    <property type="component" value="Unassembled WGS sequence"/>
</dbReference>
<gene>
    <name evidence="2" type="ORF">B5F17_06400</name>
</gene>
<name>A0A1Y4L8Y8_9FIRM</name>
<evidence type="ECO:0000313" key="2">
    <source>
        <dbReference type="EMBL" id="OUP53197.1"/>
    </source>
</evidence>
<evidence type="ECO:0000313" key="3">
    <source>
        <dbReference type="Proteomes" id="UP000195897"/>
    </source>
</evidence>
<protein>
    <submittedName>
        <fullName evidence="2">Serine/threonine protein phosphatase</fullName>
    </submittedName>
</protein>
<evidence type="ECO:0000259" key="1">
    <source>
        <dbReference type="Pfam" id="PF00149"/>
    </source>
</evidence>
<organism evidence="2 3">
    <name type="scientific">Butyricicoccus pullicaecorum</name>
    <dbReference type="NCBI Taxonomy" id="501571"/>
    <lineage>
        <taxon>Bacteria</taxon>
        <taxon>Bacillati</taxon>
        <taxon>Bacillota</taxon>
        <taxon>Clostridia</taxon>
        <taxon>Eubacteriales</taxon>
        <taxon>Butyricicoccaceae</taxon>
        <taxon>Butyricicoccus</taxon>
    </lineage>
</organism>
<dbReference type="PANTHER" id="PTHR31302:SF22">
    <property type="entry name" value="PHOSPHOESTERASE"/>
    <property type="match status" value="1"/>
</dbReference>
<proteinExistence type="predicted"/>
<comment type="caution">
    <text evidence="2">The sequence shown here is derived from an EMBL/GenBank/DDBJ whole genome shotgun (WGS) entry which is preliminary data.</text>
</comment>
<dbReference type="Gene3D" id="3.60.21.10">
    <property type="match status" value="1"/>
</dbReference>
<dbReference type="SUPFAM" id="SSF56300">
    <property type="entry name" value="Metallo-dependent phosphatases"/>
    <property type="match status" value="1"/>
</dbReference>